<evidence type="ECO:0000313" key="3">
    <source>
        <dbReference type="Proteomes" id="UP000810207"/>
    </source>
</evidence>
<evidence type="ECO:0000313" key="2">
    <source>
        <dbReference type="EMBL" id="MBP2245192.1"/>
    </source>
</evidence>
<feature type="transmembrane region" description="Helical" evidence="1">
    <location>
        <begin position="6"/>
        <end position="26"/>
    </location>
</feature>
<evidence type="ECO:0000256" key="1">
    <source>
        <dbReference type="SAM" id="Phobius"/>
    </source>
</evidence>
<comment type="caution">
    <text evidence="2">The sequence shown here is derived from an EMBL/GenBank/DDBJ whole genome shotgun (WGS) entry which is preliminary data.</text>
</comment>
<feature type="transmembrane region" description="Helical" evidence="1">
    <location>
        <begin position="126"/>
        <end position="156"/>
    </location>
</feature>
<accession>A0ABS4RTU2</accession>
<feature type="transmembrane region" description="Helical" evidence="1">
    <location>
        <begin position="86"/>
        <end position="105"/>
    </location>
</feature>
<keyword evidence="1" id="KW-1133">Transmembrane helix</keyword>
<gene>
    <name evidence="2" type="ORF">J2Z28_001808</name>
</gene>
<sequence>MLKDVIDVLYKIGSILLGMTLIIGVIRPTLTKEEQLFISAPAKLGRSIFTNFVVIIFSLIYFLPITKLGGKIERLNLWIINILWNKYMFFILLIFITFILAVIFIPQIHRYIIRLRSKPNSNRLGIWPVIIILFVFPSFTYVLMNLYFSLLINIILLEINNKMQLNSPNTNWVLLSLNNINDYYKLTLLIVVFIMFLNTILFKKYFLLIQRMDVLVTILLKDNTELNDRRIINHNLSGYIFVADKDNKNKIAVPRDSVIQIKFTRIDTFFNQRIYPSKLKLPNQLDEADLKKISDEAKRLLP</sequence>
<proteinExistence type="predicted"/>
<keyword evidence="1" id="KW-0472">Membrane</keyword>
<feature type="transmembrane region" description="Helical" evidence="1">
    <location>
        <begin position="47"/>
        <end position="66"/>
    </location>
</feature>
<keyword evidence="3" id="KW-1185">Reference proteome</keyword>
<organism evidence="2 3">
    <name type="scientific">Paenibacillus xylanexedens</name>
    <dbReference type="NCBI Taxonomy" id="528191"/>
    <lineage>
        <taxon>Bacteria</taxon>
        <taxon>Bacillati</taxon>
        <taxon>Bacillota</taxon>
        <taxon>Bacilli</taxon>
        <taxon>Bacillales</taxon>
        <taxon>Paenibacillaceae</taxon>
        <taxon>Paenibacillus</taxon>
    </lineage>
</organism>
<dbReference type="RefSeq" id="WP_211081956.1">
    <property type="nucleotide sequence ID" value="NZ_JAGIKV010000005.1"/>
</dbReference>
<feature type="transmembrane region" description="Helical" evidence="1">
    <location>
        <begin position="183"/>
        <end position="202"/>
    </location>
</feature>
<name>A0ABS4RTU2_PAEXY</name>
<dbReference type="Proteomes" id="UP000810207">
    <property type="component" value="Unassembled WGS sequence"/>
</dbReference>
<protein>
    <submittedName>
        <fullName evidence="2">Uncharacterized protein</fullName>
    </submittedName>
</protein>
<reference evidence="2 3" key="1">
    <citation type="submission" date="2021-03" db="EMBL/GenBank/DDBJ databases">
        <title>Genomic Encyclopedia of Type Strains, Phase IV (KMG-IV): sequencing the most valuable type-strain genomes for metagenomic binning, comparative biology and taxonomic classification.</title>
        <authorList>
            <person name="Goeker M."/>
        </authorList>
    </citation>
    <scope>NUCLEOTIDE SEQUENCE [LARGE SCALE GENOMIC DNA]</scope>
    <source>
        <strain evidence="2 3">DSM 21292</strain>
    </source>
</reference>
<dbReference type="EMBL" id="JAGIKV010000005">
    <property type="protein sequence ID" value="MBP2245192.1"/>
    <property type="molecule type" value="Genomic_DNA"/>
</dbReference>
<keyword evidence="1" id="KW-0812">Transmembrane</keyword>